<keyword evidence="1" id="KW-1133">Transmembrane helix</keyword>
<organism evidence="2 3">
    <name type="scientific">Natrinema halophilum</name>
    <dbReference type="NCBI Taxonomy" id="1699371"/>
    <lineage>
        <taxon>Archaea</taxon>
        <taxon>Methanobacteriati</taxon>
        <taxon>Methanobacteriota</taxon>
        <taxon>Stenosarchaea group</taxon>
        <taxon>Halobacteria</taxon>
        <taxon>Halobacteriales</taxon>
        <taxon>Natrialbaceae</taxon>
        <taxon>Natrinema</taxon>
    </lineage>
</organism>
<feature type="transmembrane region" description="Helical" evidence="1">
    <location>
        <begin position="292"/>
        <end position="319"/>
    </location>
</feature>
<sequence>MDIVLEKRSLVFATSFLFIGVVSSAVLLVFPSEQMTHPYNAGAWIVFETEPLLYSRDNFTQTVLRIFSFGSMFVIATAFTKELIAKSIRLLVLEGVFVGAFGVAYQLSILFGFPLIEASQWFGLVSIKYIRPFLGPLPQMMSVPGEPGYTAIYFLFLLSLIIPVAISGQERILSNRESVFFGSLFVCFLILTGAGTGFGGLVILSIVLFTYYTFVKDTLPSFGRFVRFGFQTSIPALVVALVVMEDPIGTASVVIQELTFRGGSGPIRAHSMAFALDLFQTRPLIGYGFGSYYGASVVGTILVSTGVIGVTLFVAFHLFIVRDLIQLEQTIDIPPLESSLARTLAISLTALFATMLVAKSITAIFFPWYWMAVGFGIALLTETYKR</sequence>
<evidence type="ECO:0000313" key="2">
    <source>
        <dbReference type="EMBL" id="QLG48922.1"/>
    </source>
</evidence>
<name>A0A7D5KXD9_9EURY</name>
<feature type="transmembrane region" description="Helical" evidence="1">
    <location>
        <begin position="148"/>
        <end position="167"/>
    </location>
</feature>
<dbReference type="RefSeq" id="WP_179260658.1">
    <property type="nucleotide sequence ID" value="NZ_CP058601.1"/>
</dbReference>
<accession>A0A7D5KXD9</accession>
<feature type="transmembrane region" description="Helical" evidence="1">
    <location>
        <begin position="9"/>
        <end position="30"/>
    </location>
</feature>
<feature type="transmembrane region" description="Helical" evidence="1">
    <location>
        <begin position="62"/>
        <end position="79"/>
    </location>
</feature>
<dbReference type="OrthoDB" id="387474at2157"/>
<keyword evidence="1" id="KW-0812">Transmembrane</keyword>
<feature type="transmembrane region" description="Helical" evidence="1">
    <location>
        <begin position="340"/>
        <end position="358"/>
    </location>
</feature>
<gene>
    <name evidence="2" type="ORF">HYG82_08690</name>
</gene>
<dbReference type="KEGG" id="haly:HYG82_08690"/>
<feature type="transmembrane region" description="Helical" evidence="1">
    <location>
        <begin position="179"/>
        <end position="212"/>
    </location>
</feature>
<evidence type="ECO:0000313" key="3">
    <source>
        <dbReference type="Proteomes" id="UP000509241"/>
    </source>
</evidence>
<feature type="transmembrane region" description="Helical" evidence="1">
    <location>
        <begin position="91"/>
        <end position="116"/>
    </location>
</feature>
<dbReference type="Proteomes" id="UP000509241">
    <property type="component" value="Chromosome"/>
</dbReference>
<reference evidence="2 3" key="1">
    <citation type="submission" date="2020-07" db="EMBL/GenBank/DDBJ databases">
        <authorList>
            <person name="Cui H."/>
        </authorList>
    </citation>
    <scope>NUCLEOTIDE SEQUENCE [LARGE SCALE GENOMIC DNA]</scope>
    <source>
        <strain evidence="2 3">YPL8</strain>
    </source>
</reference>
<protein>
    <submittedName>
        <fullName evidence="2">Uncharacterized protein</fullName>
    </submittedName>
</protein>
<proteinExistence type="predicted"/>
<dbReference type="EMBL" id="CP058601">
    <property type="protein sequence ID" value="QLG48922.1"/>
    <property type="molecule type" value="Genomic_DNA"/>
</dbReference>
<dbReference type="GeneID" id="56033363"/>
<keyword evidence="3" id="KW-1185">Reference proteome</keyword>
<dbReference type="AlphaFoldDB" id="A0A7D5KXD9"/>
<feature type="transmembrane region" description="Helical" evidence="1">
    <location>
        <begin position="364"/>
        <end position="381"/>
    </location>
</feature>
<evidence type="ECO:0000256" key="1">
    <source>
        <dbReference type="SAM" id="Phobius"/>
    </source>
</evidence>
<keyword evidence="1" id="KW-0472">Membrane</keyword>